<dbReference type="InterPro" id="IPR009057">
    <property type="entry name" value="Homeodomain-like_sf"/>
</dbReference>
<dbReference type="RefSeq" id="WP_066647328.1">
    <property type="nucleotide sequence ID" value="NZ_CP060286.1"/>
</dbReference>
<evidence type="ECO:0000256" key="1">
    <source>
        <dbReference type="ARBA" id="ARBA00023015"/>
    </source>
</evidence>
<keyword evidence="3" id="KW-0804">Transcription</keyword>
<evidence type="ECO:0000256" key="3">
    <source>
        <dbReference type="ARBA" id="ARBA00023163"/>
    </source>
</evidence>
<dbReference type="Gene3D" id="1.10.10.60">
    <property type="entry name" value="Homeodomain-like"/>
    <property type="match status" value="1"/>
</dbReference>
<organism evidence="6 8">
    <name type="scientific">Caproicibacter fermentans</name>
    <dbReference type="NCBI Taxonomy" id="2576756"/>
    <lineage>
        <taxon>Bacteria</taxon>
        <taxon>Bacillati</taxon>
        <taxon>Bacillota</taxon>
        <taxon>Clostridia</taxon>
        <taxon>Eubacteriales</taxon>
        <taxon>Acutalibacteraceae</taxon>
        <taxon>Caproicibacter</taxon>
    </lineage>
</organism>
<dbReference type="PANTHER" id="PTHR30055:SF148">
    <property type="entry name" value="TETR-FAMILY TRANSCRIPTIONAL REGULATOR"/>
    <property type="match status" value="1"/>
</dbReference>
<dbReference type="EMBL" id="VWXL01000036">
    <property type="protein sequence ID" value="MVB10519.1"/>
    <property type="molecule type" value="Genomic_DNA"/>
</dbReference>
<accession>A0A7G8T937</accession>
<dbReference type="AlphaFoldDB" id="A0A6N8HXU9"/>
<dbReference type="InterPro" id="IPR011075">
    <property type="entry name" value="TetR_C"/>
</dbReference>
<reference evidence="7 9" key="2">
    <citation type="submission" date="2020-08" db="EMBL/GenBank/DDBJ databases">
        <title>The isolate Caproiciproducens sp. 7D4C2 produces n-caproate at mildly acidic conditions from hexoses: genome and rBOX comparison with related strains and chain-elongating bacteria.</title>
        <authorList>
            <person name="Esquivel-Elizondo S."/>
            <person name="Bagci C."/>
            <person name="Temovska M."/>
            <person name="Jeon B.S."/>
            <person name="Bessarab I."/>
            <person name="Williams R.B.H."/>
            <person name="Huson D.H."/>
            <person name="Angenent L.T."/>
        </authorList>
    </citation>
    <scope>NUCLEOTIDE SEQUENCE [LARGE SCALE GENOMIC DNA]</scope>
    <source>
        <strain evidence="7 9">7D4C2</strain>
    </source>
</reference>
<accession>A0A6N8HXU9</accession>
<dbReference type="OrthoDB" id="9796019at2"/>
<evidence type="ECO:0000256" key="4">
    <source>
        <dbReference type="PROSITE-ProRule" id="PRU00335"/>
    </source>
</evidence>
<dbReference type="PANTHER" id="PTHR30055">
    <property type="entry name" value="HTH-TYPE TRANSCRIPTIONAL REGULATOR RUTR"/>
    <property type="match status" value="1"/>
</dbReference>
<dbReference type="EMBL" id="CP060286">
    <property type="protein sequence ID" value="QNK40128.1"/>
    <property type="molecule type" value="Genomic_DNA"/>
</dbReference>
<feature type="domain" description="HTH tetR-type" evidence="5">
    <location>
        <begin position="13"/>
        <end position="73"/>
    </location>
</feature>
<dbReference type="Gene3D" id="1.10.357.10">
    <property type="entry name" value="Tetracycline Repressor, domain 2"/>
    <property type="match status" value="1"/>
</dbReference>
<gene>
    <name evidence="6" type="ORF">CAFE_12100</name>
    <name evidence="7" type="ORF">HCR03_15790</name>
</gene>
<dbReference type="InterPro" id="IPR001647">
    <property type="entry name" value="HTH_TetR"/>
</dbReference>
<evidence type="ECO:0000313" key="9">
    <source>
        <dbReference type="Proteomes" id="UP000515909"/>
    </source>
</evidence>
<reference evidence="6 8" key="1">
    <citation type="submission" date="2019-09" db="EMBL/GenBank/DDBJ databases">
        <title>Genome sequence of Clostridium sp. EA1.</title>
        <authorList>
            <person name="Poehlein A."/>
            <person name="Bengelsdorf F.R."/>
            <person name="Daniel R."/>
        </authorList>
    </citation>
    <scope>NUCLEOTIDE SEQUENCE [LARGE SCALE GENOMIC DNA]</scope>
    <source>
        <strain evidence="6 8">EA1</strain>
    </source>
</reference>
<keyword evidence="2 4" id="KW-0238">DNA-binding</keyword>
<evidence type="ECO:0000313" key="8">
    <source>
        <dbReference type="Proteomes" id="UP000469440"/>
    </source>
</evidence>
<keyword evidence="1" id="KW-0805">Transcription regulation</keyword>
<protein>
    <submittedName>
        <fullName evidence="6">Putative HTH-type transcriptional regulator</fullName>
    </submittedName>
    <submittedName>
        <fullName evidence="7">TetR/AcrR family transcriptional regulator</fullName>
    </submittedName>
</protein>
<name>A0A6N8HXU9_9FIRM</name>
<dbReference type="SUPFAM" id="SSF46689">
    <property type="entry name" value="Homeodomain-like"/>
    <property type="match status" value="1"/>
</dbReference>
<dbReference type="Proteomes" id="UP000515909">
    <property type="component" value="Chromosome"/>
</dbReference>
<dbReference type="GO" id="GO:0003700">
    <property type="term" value="F:DNA-binding transcription factor activity"/>
    <property type="evidence" value="ECO:0007669"/>
    <property type="project" value="TreeGrafter"/>
</dbReference>
<keyword evidence="8" id="KW-1185">Reference proteome</keyword>
<dbReference type="PROSITE" id="PS50977">
    <property type="entry name" value="HTH_TETR_2"/>
    <property type="match status" value="1"/>
</dbReference>
<evidence type="ECO:0000256" key="2">
    <source>
        <dbReference type="ARBA" id="ARBA00023125"/>
    </source>
</evidence>
<feature type="DNA-binding region" description="H-T-H motif" evidence="4">
    <location>
        <begin position="36"/>
        <end position="55"/>
    </location>
</feature>
<dbReference type="InterPro" id="IPR050109">
    <property type="entry name" value="HTH-type_TetR-like_transc_reg"/>
</dbReference>
<proteinExistence type="predicted"/>
<dbReference type="GO" id="GO:0000976">
    <property type="term" value="F:transcription cis-regulatory region binding"/>
    <property type="evidence" value="ECO:0007669"/>
    <property type="project" value="TreeGrafter"/>
</dbReference>
<dbReference type="Proteomes" id="UP000469440">
    <property type="component" value="Unassembled WGS sequence"/>
</dbReference>
<dbReference type="Pfam" id="PF16859">
    <property type="entry name" value="TetR_C_11"/>
    <property type="match status" value="1"/>
</dbReference>
<evidence type="ECO:0000259" key="5">
    <source>
        <dbReference type="PROSITE" id="PS50977"/>
    </source>
</evidence>
<evidence type="ECO:0000313" key="7">
    <source>
        <dbReference type="EMBL" id="QNK40128.1"/>
    </source>
</evidence>
<dbReference type="KEGG" id="cfem:HCR03_15790"/>
<sequence>MDEQKKGTRRRGEILEEAIMDATLDELDQIGYAHLTMEKVADRAGTNKAVLYRRWANKYELVIAALHKRLPKITEAVPNTGNLRDDVYAYLQERIRPLKAIGVQTIRGLMMEPLIWRHIAAAMPQFAQWKSENKLTAAMTAMMKNAEKRGEVCLEGLSPRIITLPIDLLQYELITKQEISDTTVTEIVDEIFMPLIRYSQTADQS</sequence>
<dbReference type="Pfam" id="PF00440">
    <property type="entry name" value="TetR_N"/>
    <property type="match status" value="1"/>
</dbReference>
<evidence type="ECO:0000313" key="6">
    <source>
        <dbReference type="EMBL" id="MVB10519.1"/>
    </source>
</evidence>